<dbReference type="Proteomes" id="UP000622317">
    <property type="component" value="Unassembled WGS sequence"/>
</dbReference>
<dbReference type="GO" id="GO:0005886">
    <property type="term" value="C:plasma membrane"/>
    <property type="evidence" value="ECO:0007669"/>
    <property type="project" value="UniProtKB-SubCell"/>
</dbReference>
<proteinExistence type="inferred from homology"/>
<evidence type="ECO:0000313" key="10">
    <source>
        <dbReference type="EMBL" id="MBD5781326.1"/>
    </source>
</evidence>
<evidence type="ECO:0000256" key="8">
    <source>
        <dbReference type="ARBA" id="ARBA00035655"/>
    </source>
</evidence>
<evidence type="ECO:0000256" key="4">
    <source>
        <dbReference type="ARBA" id="ARBA00022519"/>
    </source>
</evidence>
<keyword evidence="5 9" id="KW-0812">Transmembrane</keyword>
<reference evidence="10" key="1">
    <citation type="submission" date="2020-09" db="EMBL/GenBank/DDBJ databases">
        <title>Pelagicoccus enzymogenes sp. nov. with an EPS production, isolated from marine sediment.</title>
        <authorList>
            <person name="Feng X."/>
        </authorList>
    </citation>
    <scope>NUCLEOTIDE SEQUENCE</scope>
    <source>
        <strain evidence="10">NFK12</strain>
    </source>
</reference>
<name>A0A927FCM3_9BACT</name>
<evidence type="ECO:0000256" key="9">
    <source>
        <dbReference type="SAM" id="Phobius"/>
    </source>
</evidence>
<sequence length="138" mass="14038">MDQYLSALMGGILLGAAAFFLRLALGFPLGISGFLSKALSFKLEVAGWRLSFLAGMLATAVALAVFNPASISEPLSADLWLIAVAALLVGGGARIAGGCTSGHSLCGMGSLDLDSVVATLIFIASGALTVFFMEGFFA</sequence>
<dbReference type="EMBL" id="JACYFG010000040">
    <property type="protein sequence ID" value="MBD5781326.1"/>
    <property type="molecule type" value="Genomic_DNA"/>
</dbReference>
<accession>A0A927FCM3</accession>
<organism evidence="10 11">
    <name type="scientific">Pelagicoccus enzymogenes</name>
    <dbReference type="NCBI Taxonomy" id="2773457"/>
    <lineage>
        <taxon>Bacteria</taxon>
        <taxon>Pseudomonadati</taxon>
        <taxon>Verrucomicrobiota</taxon>
        <taxon>Opitutia</taxon>
        <taxon>Puniceicoccales</taxon>
        <taxon>Pelagicoccaceae</taxon>
        <taxon>Pelagicoccus</taxon>
    </lineage>
</organism>
<dbReference type="Pfam" id="PF04143">
    <property type="entry name" value="Sulf_transp"/>
    <property type="match status" value="1"/>
</dbReference>
<keyword evidence="2" id="KW-0813">Transport</keyword>
<comment type="subcellular location">
    <subcellularLocation>
        <location evidence="1">Cell inner membrane</location>
        <topology evidence="1">Multi-pass membrane protein</topology>
    </subcellularLocation>
</comment>
<keyword evidence="6 9" id="KW-1133">Transmembrane helix</keyword>
<feature type="transmembrane region" description="Helical" evidence="9">
    <location>
        <begin position="79"/>
        <end position="96"/>
    </location>
</feature>
<evidence type="ECO:0000256" key="7">
    <source>
        <dbReference type="ARBA" id="ARBA00023136"/>
    </source>
</evidence>
<keyword evidence="3" id="KW-1003">Cell membrane</keyword>
<evidence type="ECO:0000256" key="5">
    <source>
        <dbReference type="ARBA" id="ARBA00022692"/>
    </source>
</evidence>
<dbReference type="RefSeq" id="WP_191618424.1">
    <property type="nucleotide sequence ID" value="NZ_JACYFG010000040.1"/>
</dbReference>
<dbReference type="AlphaFoldDB" id="A0A927FCM3"/>
<keyword evidence="4" id="KW-0997">Cell inner membrane</keyword>
<keyword evidence="7 9" id="KW-0472">Membrane</keyword>
<evidence type="ECO:0000256" key="2">
    <source>
        <dbReference type="ARBA" id="ARBA00022448"/>
    </source>
</evidence>
<evidence type="ECO:0000313" key="11">
    <source>
        <dbReference type="Proteomes" id="UP000622317"/>
    </source>
</evidence>
<feature type="transmembrane region" description="Helical" evidence="9">
    <location>
        <begin position="50"/>
        <end position="67"/>
    </location>
</feature>
<gene>
    <name evidence="10" type="ORF">IEN85_17630</name>
</gene>
<comment type="similarity">
    <text evidence="8">Belongs to the TsuA/YedE (TC 9.B.102) family.</text>
</comment>
<comment type="caution">
    <text evidence="10">The sequence shown here is derived from an EMBL/GenBank/DDBJ whole genome shotgun (WGS) entry which is preliminary data.</text>
</comment>
<evidence type="ECO:0000256" key="3">
    <source>
        <dbReference type="ARBA" id="ARBA00022475"/>
    </source>
</evidence>
<protein>
    <submittedName>
        <fullName evidence="10">YeeE/YedE family protein</fullName>
    </submittedName>
</protein>
<evidence type="ECO:0000256" key="1">
    <source>
        <dbReference type="ARBA" id="ARBA00004429"/>
    </source>
</evidence>
<evidence type="ECO:0000256" key="6">
    <source>
        <dbReference type="ARBA" id="ARBA00022989"/>
    </source>
</evidence>
<dbReference type="PANTHER" id="PTHR30574">
    <property type="entry name" value="INNER MEMBRANE PROTEIN YEDE"/>
    <property type="match status" value="1"/>
</dbReference>
<dbReference type="InterPro" id="IPR007272">
    <property type="entry name" value="Sulf_transp_TsuA/YedE"/>
</dbReference>
<keyword evidence="11" id="KW-1185">Reference proteome</keyword>
<feature type="transmembrane region" description="Helical" evidence="9">
    <location>
        <begin position="116"/>
        <end position="137"/>
    </location>
</feature>
<dbReference type="PANTHER" id="PTHR30574:SF1">
    <property type="entry name" value="SULPHUR TRANSPORT DOMAIN-CONTAINING PROTEIN"/>
    <property type="match status" value="1"/>
</dbReference>